<evidence type="ECO:0000313" key="1">
    <source>
        <dbReference type="EMBL" id="CBY41827.1"/>
    </source>
</evidence>
<proteinExistence type="predicted"/>
<name>E4Z299_OIKDI</name>
<dbReference type="AlphaFoldDB" id="E4Z299"/>
<dbReference type="EMBL" id="FN656670">
    <property type="protein sequence ID" value="CBY41827.1"/>
    <property type="molecule type" value="Genomic_DNA"/>
</dbReference>
<gene>
    <name evidence="1" type="ORF">GSOID_T00023920001</name>
</gene>
<dbReference type="Proteomes" id="UP000011014">
    <property type="component" value="Unassembled WGS sequence"/>
</dbReference>
<protein>
    <submittedName>
        <fullName evidence="1">Uncharacterized protein</fullName>
    </submittedName>
</protein>
<sequence length="18" mass="2186">MEYGVGRSYHVSFFHEQL</sequence>
<reference evidence="1" key="1">
    <citation type="journal article" date="2010" name="Science">
        <title>Plasticity of animal genome architecture unmasked by rapid evolution of a pelagic tunicate.</title>
        <authorList>
            <person name="Denoeud F."/>
            <person name="Henriet S."/>
            <person name="Mungpakdee S."/>
            <person name="Aury J.M."/>
            <person name="Da Silva C."/>
            <person name="Brinkmann H."/>
            <person name="Mikhaleva J."/>
            <person name="Olsen L.C."/>
            <person name="Jubin C."/>
            <person name="Canestro C."/>
            <person name="Bouquet J.M."/>
            <person name="Danks G."/>
            <person name="Poulain J."/>
            <person name="Campsteijn C."/>
            <person name="Adamski M."/>
            <person name="Cross I."/>
            <person name="Yadetie F."/>
            <person name="Muffato M."/>
            <person name="Louis A."/>
            <person name="Butcher S."/>
            <person name="Tsagkogeorga G."/>
            <person name="Konrad A."/>
            <person name="Singh S."/>
            <person name="Jensen M.F."/>
            <person name="Cong E.H."/>
            <person name="Eikeseth-Otteraa H."/>
            <person name="Noel B."/>
            <person name="Anthouard V."/>
            <person name="Porcel B.M."/>
            <person name="Kachouri-Lafond R."/>
            <person name="Nishino A."/>
            <person name="Ugolini M."/>
            <person name="Chourrout P."/>
            <person name="Nishida H."/>
            <person name="Aasland R."/>
            <person name="Huzurbazar S."/>
            <person name="Westhof E."/>
            <person name="Delsuc F."/>
            <person name="Lehrach H."/>
            <person name="Reinhardt R."/>
            <person name="Weissenbach J."/>
            <person name="Roy S.W."/>
            <person name="Artiguenave F."/>
            <person name="Postlethwait J.H."/>
            <person name="Manak J.R."/>
            <person name="Thompson E.M."/>
            <person name="Jaillon O."/>
            <person name="Du Pasquier L."/>
            <person name="Boudinot P."/>
            <person name="Liberles D.A."/>
            <person name="Volff J.N."/>
            <person name="Philippe H."/>
            <person name="Lenhard B."/>
            <person name="Roest Crollius H."/>
            <person name="Wincker P."/>
            <person name="Chourrout D."/>
        </authorList>
    </citation>
    <scope>NUCLEOTIDE SEQUENCE [LARGE SCALE GENOMIC DNA]</scope>
</reference>
<organism evidence="1">
    <name type="scientific">Oikopleura dioica</name>
    <name type="common">Tunicate</name>
    <dbReference type="NCBI Taxonomy" id="34765"/>
    <lineage>
        <taxon>Eukaryota</taxon>
        <taxon>Metazoa</taxon>
        <taxon>Chordata</taxon>
        <taxon>Tunicata</taxon>
        <taxon>Appendicularia</taxon>
        <taxon>Copelata</taxon>
        <taxon>Oikopleuridae</taxon>
        <taxon>Oikopleura</taxon>
    </lineage>
</organism>
<accession>E4Z299</accession>